<organism evidence="3 4">
    <name type="scientific">Candidatus Intestinimonas merdavium</name>
    <dbReference type="NCBI Taxonomy" id="2838622"/>
    <lineage>
        <taxon>Bacteria</taxon>
        <taxon>Bacillati</taxon>
        <taxon>Bacillota</taxon>
        <taxon>Clostridia</taxon>
        <taxon>Eubacteriales</taxon>
        <taxon>Intestinimonas</taxon>
    </lineage>
</organism>
<proteinExistence type="inferred from homology"/>
<evidence type="ECO:0000313" key="4">
    <source>
        <dbReference type="Proteomes" id="UP000886824"/>
    </source>
</evidence>
<dbReference type="Pfam" id="PF01206">
    <property type="entry name" value="TusA"/>
    <property type="match status" value="1"/>
</dbReference>
<comment type="caution">
    <text evidence="3">The sequence shown here is derived from an EMBL/GenBank/DDBJ whole genome shotgun (WGS) entry which is preliminary data.</text>
</comment>
<evidence type="ECO:0000313" key="3">
    <source>
        <dbReference type="EMBL" id="HIY72852.1"/>
    </source>
</evidence>
<accession>A0A9D2CDC6</accession>
<dbReference type="CDD" id="cd03421">
    <property type="entry name" value="SirA_like_N"/>
    <property type="match status" value="1"/>
</dbReference>
<dbReference type="AlphaFoldDB" id="A0A9D2CDC6"/>
<protein>
    <submittedName>
        <fullName evidence="3">Sulfurtransferase TusA family protein</fullName>
    </submittedName>
</protein>
<dbReference type="InterPro" id="IPR001455">
    <property type="entry name" value="TusA-like"/>
</dbReference>
<comment type="similarity">
    <text evidence="1">Belongs to the sulfur carrier protein TusA family.</text>
</comment>
<dbReference type="Gene3D" id="3.30.110.40">
    <property type="entry name" value="TusA-like domain"/>
    <property type="match status" value="1"/>
</dbReference>
<gene>
    <name evidence="3" type="ORF">H9826_02590</name>
</gene>
<sequence length="70" mass="7715">MIDARGYACPMPVVMVQKAVKNGTPQQLEVLLDNPCSVENVTRFAGNNGYSVEVRPANDDEYTLVLTRKS</sequence>
<dbReference type="InterPro" id="IPR036868">
    <property type="entry name" value="TusA-like_sf"/>
</dbReference>
<feature type="domain" description="UPF0033" evidence="2">
    <location>
        <begin position="2"/>
        <end position="67"/>
    </location>
</feature>
<evidence type="ECO:0000259" key="2">
    <source>
        <dbReference type="Pfam" id="PF01206"/>
    </source>
</evidence>
<dbReference type="SUPFAM" id="SSF64307">
    <property type="entry name" value="SirA-like"/>
    <property type="match status" value="1"/>
</dbReference>
<dbReference type="PANTHER" id="PTHR33279">
    <property type="entry name" value="SULFUR CARRIER PROTEIN YEDF-RELATED"/>
    <property type="match status" value="1"/>
</dbReference>
<reference evidence="3" key="1">
    <citation type="journal article" date="2021" name="PeerJ">
        <title>Extensive microbial diversity within the chicken gut microbiome revealed by metagenomics and culture.</title>
        <authorList>
            <person name="Gilroy R."/>
            <person name="Ravi A."/>
            <person name="Getino M."/>
            <person name="Pursley I."/>
            <person name="Horton D.L."/>
            <person name="Alikhan N.F."/>
            <person name="Baker D."/>
            <person name="Gharbi K."/>
            <person name="Hall N."/>
            <person name="Watson M."/>
            <person name="Adriaenssens E.M."/>
            <person name="Foster-Nyarko E."/>
            <person name="Jarju S."/>
            <person name="Secka A."/>
            <person name="Antonio M."/>
            <person name="Oren A."/>
            <person name="Chaudhuri R.R."/>
            <person name="La Ragione R."/>
            <person name="Hildebrand F."/>
            <person name="Pallen M.J."/>
        </authorList>
    </citation>
    <scope>NUCLEOTIDE SEQUENCE</scope>
    <source>
        <strain evidence="3">CHK33-7979</strain>
    </source>
</reference>
<dbReference type="PANTHER" id="PTHR33279:SF6">
    <property type="entry name" value="SULFUR CARRIER PROTEIN YEDF-RELATED"/>
    <property type="match status" value="1"/>
</dbReference>
<evidence type="ECO:0000256" key="1">
    <source>
        <dbReference type="ARBA" id="ARBA00008984"/>
    </source>
</evidence>
<dbReference type="EMBL" id="DXCX01000027">
    <property type="protein sequence ID" value="HIY72852.1"/>
    <property type="molecule type" value="Genomic_DNA"/>
</dbReference>
<dbReference type="Proteomes" id="UP000886824">
    <property type="component" value="Unassembled WGS sequence"/>
</dbReference>
<reference evidence="3" key="2">
    <citation type="submission" date="2021-04" db="EMBL/GenBank/DDBJ databases">
        <authorList>
            <person name="Gilroy R."/>
        </authorList>
    </citation>
    <scope>NUCLEOTIDE SEQUENCE</scope>
    <source>
        <strain evidence="3">CHK33-7979</strain>
    </source>
</reference>
<name>A0A9D2CDC6_9FIRM</name>